<dbReference type="InterPro" id="IPR017501">
    <property type="entry name" value="Phage_infect_YhgE_C"/>
</dbReference>
<proteinExistence type="predicted"/>
<feature type="domain" description="ABC-2 type transporter transmembrane" evidence="6">
    <location>
        <begin position="18"/>
        <end position="446"/>
    </location>
</feature>
<sequence length="472" mass="52498">MKSEWKSLIKNKSILAGLIAVLFIPVLYCGTFLWAFWDPYDATDEIRVAVVNQDEAVDYNGTSINFGERIVEQLENNESFGWEFVSKEEAMEGLEDQAYFMMVEIPKDFSENSTTALRSNPTQPTLLYTPHESRNFLVTMIEKSGVESLQQNVSNTLTSTYIKTLTETMKQTSEGLMTASESTTKLADTISVMQNNYDTVIQSHPSLTADQKNQSISSFNSLNEGANSLATSLTDGTEQLQDVNLTQENIDMIANPVKINTDKFTSVPNYGHGFAPFTLSLGLFIGAMLISIVFPVRDTVFTPSSPFSWFISKFSIIGLAAIIQAIIACVFLLGILELEVGNVGYFLLFTLFTSLAFIALIQLIVSVLGEKGRFLIILLLILQITSSGGTFPVEMIPNILQEASTYLPMTYSVSGFRALVSNSNNDLMWQNIGFLSIFAFISIIGTLCYLTFKHRKIDKEEGNITNENFNIR</sequence>
<reference evidence="8" key="1">
    <citation type="submission" date="2017-09" db="EMBL/GenBank/DDBJ databases">
        <authorList>
            <person name="Varghese N."/>
            <person name="Submissions S."/>
        </authorList>
    </citation>
    <scope>NUCLEOTIDE SEQUENCE [LARGE SCALE GENOMIC DNA]</scope>
    <source>
        <strain evidence="8">CGMCC 1.8913</strain>
    </source>
</reference>
<evidence type="ECO:0000313" key="8">
    <source>
        <dbReference type="Proteomes" id="UP000219356"/>
    </source>
</evidence>
<dbReference type="InterPro" id="IPR013525">
    <property type="entry name" value="ABC2_TM"/>
</dbReference>
<feature type="transmembrane region" description="Helical" evidence="5">
    <location>
        <begin position="314"/>
        <end position="336"/>
    </location>
</feature>
<evidence type="ECO:0000259" key="6">
    <source>
        <dbReference type="Pfam" id="PF12698"/>
    </source>
</evidence>
<gene>
    <name evidence="7" type="ORF">SAMN05421503_2657</name>
</gene>
<accession>A0A285P2N4</accession>
<evidence type="ECO:0000256" key="5">
    <source>
        <dbReference type="SAM" id="Phobius"/>
    </source>
</evidence>
<keyword evidence="2 5" id="KW-0812">Transmembrane</keyword>
<keyword evidence="3 5" id="KW-1133">Transmembrane helix</keyword>
<dbReference type="PANTHER" id="PTHR43077">
    <property type="entry name" value="TRANSPORT PERMEASE YVFS-RELATED"/>
    <property type="match status" value="1"/>
</dbReference>
<dbReference type="NCBIfam" id="TIGR03062">
    <property type="entry name" value="pip_yhgE_Cterm"/>
    <property type="match status" value="1"/>
</dbReference>
<dbReference type="RefSeq" id="WP_245864789.1">
    <property type="nucleotide sequence ID" value="NZ_OBEK01000004.1"/>
</dbReference>
<protein>
    <submittedName>
        <fullName evidence="7">YhgE/Pip N-terminal domain-containing protein/YhgE/Pip C-terminal domain-containing protein</fullName>
    </submittedName>
</protein>
<organism evidence="7 8">
    <name type="scientific">Terribacillus aidingensis</name>
    <dbReference type="NCBI Taxonomy" id="586416"/>
    <lineage>
        <taxon>Bacteria</taxon>
        <taxon>Bacillati</taxon>
        <taxon>Bacillota</taxon>
        <taxon>Bacilli</taxon>
        <taxon>Bacillales</taxon>
        <taxon>Bacillaceae</taxon>
        <taxon>Terribacillus</taxon>
    </lineage>
</organism>
<dbReference type="GO" id="GO:0140359">
    <property type="term" value="F:ABC-type transporter activity"/>
    <property type="evidence" value="ECO:0007669"/>
    <property type="project" value="InterPro"/>
</dbReference>
<keyword evidence="8" id="KW-1185">Reference proteome</keyword>
<evidence type="ECO:0000256" key="2">
    <source>
        <dbReference type="ARBA" id="ARBA00022692"/>
    </source>
</evidence>
<dbReference type="GO" id="GO:0016020">
    <property type="term" value="C:membrane"/>
    <property type="evidence" value="ECO:0007669"/>
    <property type="project" value="UniProtKB-SubCell"/>
</dbReference>
<dbReference type="EMBL" id="OBEK01000004">
    <property type="protein sequence ID" value="SNZ15527.1"/>
    <property type="molecule type" value="Genomic_DNA"/>
</dbReference>
<dbReference type="Gene3D" id="3.40.1710.10">
    <property type="entry name" value="abc type-2 transporter like domain"/>
    <property type="match status" value="1"/>
</dbReference>
<name>A0A285P2N4_9BACI</name>
<dbReference type="NCBIfam" id="TIGR03061">
    <property type="entry name" value="pip_yhgE_Nterm"/>
    <property type="match status" value="1"/>
</dbReference>
<evidence type="ECO:0000256" key="1">
    <source>
        <dbReference type="ARBA" id="ARBA00004141"/>
    </source>
</evidence>
<feature type="transmembrane region" description="Helical" evidence="5">
    <location>
        <begin position="14"/>
        <end position="37"/>
    </location>
</feature>
<evidence type="ECO:0000256" key="3">
    <source>
        <dbReference type="ARBA" id="ARBA00022989"/>
    </source>
</evidence>
<dbReference type="PANTHER" id="PTHR43077:SF5">
    <property type="entry name" value="PHAGE INFECTION PROTEIN"/>
    <property type="match status" value="1"/>
</dbReference>
<feature type="transmembrane region" description="Helical" evidence="5">
    <location>
        <begin position="343"/>
        <end position="368"/>
    </location>
</feature>
<dbReference type="AlphaFoldDB" id="A0A285P2N4"/>
<feature type="transmembrane region" description="Helical" evidence="5">
    <location>
        <begin position="273"/>
        <end position="294"/>
    </location>
</feature>
<comment type="subcellular location">
    <subcellularLocation>
        <location evidence="1">Membrane</location>
        <topology evidence="1">Multi-pass membrane protein</topology>
    </subcellularLocation>
</comment>
<dbReference type="Proteomes" id="UP000219356">
    <property type="component" value="Unassembled WGS sequence"/>
</dbReference>
<evidence type="ECO:0000256" key="4">
    <source>
        <dbReference type="ARBA" id="ARBA00023136"/>
    </source>
</evidence>
<dbReference type="InterPro" id="IPR051328">
    <property type="entry name" value="T7SS_ABC-Transporter"/>
</dbReference>
<dbReference type="Pfam" id="PF12698">
    <property type="entry name" value="ABC2_membrane_3"/>
    <property type="match status" value="1"/>
</dbReference>
<feature type="transmembrane region" description="Helical" evidence="5">
    <location>
        <begin position="432"/>
        <end position="452"/>
    </location>
</feature>
<dbReference type="InterPro" id="IPR017500">
    <property type="entry name" value="Phage_infect_YhgE_N"/>
</dbReference>
<keyword evidence="4 5" id="KW-0472">Membrane</keyword>
<evidence type="ECO:0000313" key="7">
    <source>
        <dbReference type="EMBL" id="SNZ15527.1"/>
    </source>
</evidence>